<dbReference type="GO" id="GO:0000271">
    <property type="term" value="P:polysaccharide biosynthetic process"/>
    <property type="evidence" value="ECO:0007669"/>
    <property type="project" value="UniProtKB-KW"/>
</dbReference>
<dbReference type="KEGG" id="swi:Swit_2640"/>
<dbReference type="Pfam" id="PF02397">
    <property type="entry name" value="Bac_transf"/>
    <property type="match status" value="1"/>
</dbReference>
<dbReference type="PANTHER" id="PTHR30576:SF20">
    <property type="entry name" value="QUINOVOSAMINEPHOSPHOTRANSFERAE-RELATED"/>
    <property type="match status" value="1"/>
</dbReference>
<dbReference type="PANTHER" id="PTHR30576">
    <property type="entry name" value="COLANIC BIOSYNTHESIS UDP-GLUCOSE LIPID CARRIER TRANSFERASE"/>
    <property type="match status" value="1"/>
</dbReference>
<name>A0A9J9HC69_RHIWR</name>
<feature type="domain" description="Bacterial sugar transferase" evidence="3">
    <location>
        <begin position="3"/>
        <end position="197"/>
    </location>
</feature>
<reference evidence="4 5" key="1">
    <citation type="journal article" date="2010" name="J. Bacteriol.">
        <title>Genome sequence of the dioxin-mineralizing bacterium Sphingomonas wittichii RW1.</title>
        <authorList>
            <person name="Miller T.R."/>
            <person name="Delcher A.L."/>
            <person name="Salzberg S.L."/>
            <person name="Saunders E."/>
            <person name="Detter J.C."/>
            <person name="Halden R.U."/>
        </authorList>
    </citation>
    <scope>NUCLEOTIDE SEQUENCE [LARGE SCALE GENOMIC DNA]</scope>
    <source>
        <strain evidence="5">DSM 6014 / CCUG 31198 / JCM 15750 / NBRC 105917 / EY 4224 / RW1</strain>
    </source>
</reference>
<gene>
    <name evidence="4" type="ordered locus">Swit_2640</name>
</gene>
<keyword evidence="4" id="KW-0808">Transferase</keyword>
<evidence type="ECO:0000256" key="2">
    <source>
        <dbReference type="ARBA" id="ARBA00023169"/>
    </source>
</evidence>
<evidence type="ECO:0000313" key="4">
    <source>
        <dbReference type="EMBL" id="ABQ68998.1"/>
    </source>
</evidence>
<evidence type="ECO:0000313" key="5">
    <source>
        <dbReference type="Proteomes" id="UP000001989"/>
    </source>
</evidence>
<keyword evidence="2" id="KW-0270">Exopolysaccharide synthesis</keyword>
<dbReference type="EMBL" id="CP000699">
    <property type="protein sequence ID" value="ABQ68998.1"/>
    <property type="molecule type" value="Genomic_DNA"/>
</dbReference>
<organism evidence="4 5">
    <name type="scientific">Rhizorhabdus wittichii (strain DSM 6014 / CCUG 31198 / JCM 15750 / NBRC 105917 / EY 4224 / RW1)</name>
    <name type="common">Sphingomonas wittichii</name>
    <dbReference type="NCBI Taxonomy" id="392499"/>
    <lineage>
        <taxon>Bacteria</taxon>
        <taxon>Pseudomonadati</taxon>
        <taxon>Pseudomonadota</taxon>
        <taxon>Alphaproteobacteria</taxon>
        <taxon>Sphingomonadales</taxon>
        <taxon>Sphingomonadaceae</taxon>
        <taxon>Rhizorhabdus</taxon>
    </lineage>
</organism>
<proteinExistence type="inferred from homology"/>
<dbReference type="OrthoDB" id="9808602at2"/>
<keyword evidence="5" id="KW-1185">Reference proteome</keyword>
<accession>A0A9J9HC69</accession>
<dbReference type="GO" id="GO:0016780">
    <property type="term" value="F:phosphotransferase activity, for other substituted phosphate groups"/>
    <property type="evidence" value="ECO:0007669"/>
    <property type="project" value="TreeGrafter"/>
</dbReference>
<evidence type="ECO:0000256" key="1">
    <source>
        <dbReference type="ARBA" id="ARBA00006464"/>
    </source>
</evidence>
<dbReference type="InterPro" id="IPR003362">
    <property type="entry name" value="Bact_transf"/>
</dbReference>
<dbReference type="Proteomes" id="UP000001989">
    <property type="component" value="Chromosome"/>
</dbReference>
<evidence type="ECO:0000259" key="3">
    <source>
        <dbReference type="Pfam" id="PF02397"/>
    </source>
</evidence>
<dbReference type="AlphaFoldDB" id="A0A9J9HC69"/>
<sequence>MLKRLLDMIVSASALLLLSPILLIICLILRFSGEGEVFFGQERIGYKGKPFRITKFATMVKSAAVIAQGDYTVQNDPRVLPVGRFLRKSKINELMQLWDVLRGEMSLVGPRPQIPTTQAYYPPFYQDVLVHVRPGITGVGSLAFRDEEAILTRAVDRDYCYTRQIIPYKAELENWYAANRSLLIDVALIGLTAWYVVSPRSTALLRLLPGSLHRDISSFDGIEPQERQE</sequence>
<protein>
    <submittedName>
        <fullName evidence="4">Sugar transferase</fullName>
    </submittedName>
</protein>
<comment type="similarity">
    <text evidence="1">Belongs to the bacterial sugar transferase family.</text>
</comment>